<gene>
    <name evidence="1" type="ORF">Bpfe_018639</name>
</gene>
<feature type="non-terminal residue" evidence="1">
    <location>
        <position position="54"/>
    </location>
</feature>
<evidence type="ECO:0000313" key="1">
    <source>
        <dbReference type="EMBL" id="KAK0051869.1"/>
    </source>
</evidence>
<dbReference type="Proteomes" id="UP001233172">
    <property type="component" value="Unassembled WGS sequence"/>
</dbReference>
<dbReference type="AlphaFoldDB" id="A0AAD8BC50"/>
<accession>A0AAD8BC50</accession>
<dbReference type="EMBL" id="JASAOG010000099">
    <property type="protein sequence ID" value="KAK0051869.1"/>
    <property type="molecule type" value="Genomic_DNA"/>
</dbReference>
<proteinExistence type="predicted"/>
<reference evidence="1" key="1">
    <citation type="journal article" date="2023" name="PLoS Negl. Trop. Dis.">
        <title>A genome sequence for Biomphalaria pfeifferi, the major vector snail for the human-infecting parasite Schistosoma mansoni.</title>
        <authorList>
            <person name="Bu L."/>
            <person name="Lu L."/>
            <person name="Laidemitt M.R."/>
            <person name="Zhang S.M."/>
            <person name="Mutuku M."/>
            <person name="Mkoji G."/>
            <person name="Steinauer M."/>
            <person name="Loker E.S."/>
        </authorList>
    </citation>
    <scope>NUCLEOTIDE SEQUENCE</scope>
    <source>
        <strain evidence="1">KasaAsao</strain>
    </source>
</reference>
<evidence type="ECO:0000313" key="2">
    <source>
        <dbReference type="Proteomes" id="UP001233172"/>
    </source>
</evidence>
<reference evidence="1" key="2">
    <citation type="submission" date="2023-04" db="EMBL/GenBank/DDBJ databases">
        <authorList>
            <person name="Bu L."/>
            <person name="Lu L."/>
            <person name="Laidemitt M.R."/>
            <person name="Zhang S.M."/>
            <person name="Mutuku M."/>
            <person name="Mkoji G."/>
            <person name="Steinauer M."/>
            <person name="Loker E.S."/>
        </authorList>
    </citation>
    <scope>NUCLEOTIDE SEQUENCE</scope>
    <source>
        <strain evidence="1">KasaAsao</strain>
        <tissue evidence="1">Whole Snail</tissue>
    </source>
</reference>
<protein>
    <submittedName>
        <fullName evidence="1">Uncharacterized protein</fullName>
    </submittedName>
</protein>
<organism evidence="1 2">
    <name type="scientific">Biomphalaria pfeifferi</name>
    <name type="common">Bloodfluke planorb</name>
    <name type="synonym">Freshwater snail</name>
    <dbReference type="NCBI Taxonomy" id="112525"/>
    <lineage>
        <taxon>Eukaryota</taxon>
        <taxon>Metazoa</taxon>
        <taxon>Spiralia</taxon>
        <taxon>Lophotrochozoa</taxon>
        <taxon>Mollusca</taxon>
        <taxon>Gastropoda</taxon>
        <taxon>Heterobranchia</taxon>
        <taxon>Euthyneura</taxon>
        <taxon>Panpulmonata</taxon>
        <taxon>Hygrophila</taxon>
        <taxon>Lymnaeoidea</taxon>
        <taxon>Planorbidae</taxon>
        <taxon>Biomphalaria</taxon>
    </lineage>
</organism>
<keyword evidence="2" id="KW-1185">Reference proteome</keyword>
<sequence length="54" mass="5967">MIVMASILEECSLDLKNDVWILGSLKRLTVVVILFLERSLVTIMSKNGIETSSG</sequence>
<comment type="caution">
    <text evidence="1">The sequence shown here is derived from an EMBL/GenBank/DDBJ whole genome shotgun (WGS) entry which is preliminary data.</text>
</comment>
<name>A0AAD8BC50_BIOPF</name>